<name>A0ABN6SG16_9BIFI</name>
<gene>
    <name evidence="2" type="ORF">KIMH_03070</name>
</gene>
<dbReference type="PRINTS" id="PR00096">
    <property type="entry name" value="GATASE"/>
</dbReference>
<dbReference type="InterPro" id="IPR044992">
    <property type="entry name" value="ChyE-like"/>
</dbReference>
<keyword evidence="3" id="KW-1185">Reference proteome</keyword>
<dbReference type="CDD" id="cd01741">
    <property type="entry name" value="GATase1_1"/>
    <property type="match status" value="1"/>
</dbReference>
<dbReference type="InterPro" id="IPR017926">
    <property type="entry name" value="GATASE"/>
</dbReference>
<dbReference type="EMBL" id="AP026800">
    <property type="protein sequence ID" value="BDR54196.1"/>
    <property type="molecule type" value="Genomic_DNA"/>
</dbReference>
<accession>A0ABN6SG16</accession>
<evidence type="ECO:0000313" key="2">
    <source>
        <dbReference type="EMBL" id="BDR54196.1"/>
    </source>
</evidence>
<proteinExistence type="predicted"/>
<dbReference type="PROSITE" id="PS51273">
    <property type="entry name" value="GATASE_TYPE_1"/>
    <property type="match status" value="1"/>
</dbReference>
<dbReference type="RefSeq" id="WP_317643218.1">
    <property type="nucleotide sequence ID" value="NZ_AP026800.1"/>
</dbReference>
<dbReference type="Pfam" id="PF00117">
    <property type="entry name" value="GATase"/>
    <property type="match status" value="1"/>
</dbReference>
<dbReference type="InterPro" id="IPR029062">
    <property type="entry name" value="Class_I_gatase-like"/>
</dbReference>
<protein>
    <submittedName>
        <fullName evidence="2">GMP synthase</fullName>
    </submittedName>
</protein>
<dbReference type="PANTHER" id="PTHR42695">
    <property type="entry name" value="GLUTAMINE AMIDOTRANSFERASE YLR126C-RELATED"/>
    <property type="match status" value="1"/>
</dbReference>
<dbReference type="Proteomes" id="UP001321748">
    <property type="component" value="Chromosome"/>
</dbReference>
<evidence type="ECO:0000259" key="1">
    <source>
        <dbReference type="Pfam" id="PF00117"/>
    </source>
</evidence>
<reference evidence="2 3" key="1">
    <citation type="journal article" date="2023" name="Microbiol. Spectr.">
        <title>Symbiosis of Carpenter Bees with Uncharacterized Lactic Acid Bacteria Showing NAD Auxotrophy.</title>
        <authorList>
            <person name="Kawasaki S."/>
            <person name="Ozawa K."/>
            <person name="Mori T."/>
            <person name="Yamamoto A."/>
            <person name="Ito M."/>
            <person name="Ohkuma M."/>
            <person name="Sakamoto M."/>
            <person name="Matsutani M."/>
        </authorList>
    </citation>
    <scope>NUCLEOTIDE SEQUENCE [LARGE SCALE GENOMIC DNA]</scope>
    <source>
        <strain evidence="2 3">KimH</strain>
    </source>
</reference>
<sequence>MAKRKVLILQHADWERAGRVGENLEDVGLETETLTVASIKKPQLPEPGELAGLVLMGGPMRADDYERFPGLKAETKLAKAAVEAELPVLGICLGHQILARALGGELVVGKKEQRELSQVKWVESDDAVSSWVQKETSVLQWHADCVTLPPGAKLLAKSAQSKVEAFRKGSALGLQFHVEVTAPIFEQWLDEPQVVDGLKKGQIAQLFEDFQSADPLMQPLADSIFSAFAARCSTYSAQPIES</sequence>
<dbReference type="SUPFAM" id="SSF52317">
    <property type="entry name" value="Class I glutamine amidotransferase-like"/>
    <property type="match status" value="1"/>
</dbReference>
<dbReference type="PANTHER" id="PTHR42695:SF5">
    <property type="entry name" value="GLUTAMINE AMIDOTRANSFERASE YLR126C-RELATED"/>
    <property type="match status" value="1"/>
</dbReference>
<organism evidence="2 3">
    <name type="scientific">Bombiscardovia apis</name>
    <dbReference type="NCBI Taxonomy" id="2932182"/>
    <lineage>
        <taxon>Bacteria</taxon>
        <taxon>Bacillati</taxon>
        <taxon>Actinomycetota</taxon>
        <taxon>Actinomycetes</taxon>
        <taxon>Bifidobacteriales</taxon>
        <taxon>Bifidobacteriaceae</taxon>
        <taxon>Bombiscardovia</taxon>
    </lineage>
</organism>
<evidence type="ECO:0000313" key="3">
    <source>
        <dbReference type="Proteomes" id="UP001321748"/>
    </source>
</evidence>
<dbReference type="Gene3D" id="3.40.50.880">
    <property type="match status" value="1"/>
</dbReference>
<feature type="domain" description="Glutamine amidotransferase" evidence="1">
    <location>
        <begin position="27"/>
        <end position="181"/>
    </location>
</feature>